<reference evidence="2" key="3">
    <citation type="submission" date="2023-03" db="UniProtKB">
        <authorList>
            <consortium name="EnsemblPlants"/>
        </authorList>
    </citation>
    <scope>IDENTIFICATION</scope>
    <source>
        <strain evidence="2">cv. Chiifu-401-42</strain>
    </source>
</reference>
<protein>
    <submittedName>
        <fullName evidence="2">Uncharacterized protein</fullName>
    </submittedName>
</protein>
<name>M4DEN2_BRACM</name>
<feature type="region of interest" description="Disordered" evidence="1">
    <location>
        <begin position="67"/>
        <end position="102"/>
    </location>
</feature>
<dbReference type="Proteomes" id="UP000011750">
    <property type="component" value="Chromosome A07"/>
</dbReference>
<evidence type="ECO:0000313" key="3">
    <source>
        <dbReference type="Proteomes" id="UP000011750"/>
    </source>
</evidence>
<keyword evidence="3" id="KW-1185">Reference proteome</keyword>
<accession>M4DEN2</accession>
<evidence type="ECO:0000313" key="2">
    <source>
        <dbReference type="EnsemblPlants" id="Bra014954.1-P"/>
    </source>
</evidence>
<sequence length="249" mass="27853">MVQEVIRGADSQCGLEVVAKVQEEIRGADSQRGLAVVAKVQEEIRGVDLQSRLGVVEKGQEIQIELKSSRKKRKEAADLPQKTKVSAEKVTSPQAEGKLSVNVEEETVNRVQMVDKGDDSIKEESKTKEATAGNQEVNVWSLVFPAKTGRLFFSTQKDNEIQISVSKFSDLSVEEEEEGEIVAEFRNGLEVVVSEVNEEIEIFEGELLEDENLEQQIREEIKAGKRRGRKAKAPNENPGKNTRPTRRKH</sequence>
<feature type="region of interest" description="Disordered" evidence="1">
    <location>
        <begin position="218"/>
        <end position="249"/>
    </location>
</feature>
<reference evidence="2 3" key="1">
    <citation type="journal article" date="2011" name="Nat. Genet.">
        <title>The genome of the mesopolyploid crop species Brassica rapa.</title>
        <authorList>
            <consortium name="Brassica rapa Genome Sequencing Project Consortium"/>
            <person name="Wang X."/>
            <person name="Wang H."/>
            <person name="Wang J."/>
            <person name="Sun R."/>
            <person name="Wu J."/>
            <person name="Liu S."/>
            <person name="Bai Y."/>
            <person name="Mun J.H."/>
            <person name="Bancroft I."/>
            <person name="Cheng F."/>
            <person name="Huang S."/>
            <person name="Li X."/>
            <person name="Hua W."/>
            <person name="Wang J."/>
            <person name="Wang X."/>
            <person name="Freeling M."/>
            <person name="Pires J.C."/>
            <person name="Paterson A.H."/>
            <person name="Chalhoub B."/>
            <person name="Wang B."/>
            <person name="Hayward A."/>
            <person name="Sharpe A.G."/>
            <person name="Park B.S."/>
            <person name="Weisshaar B."/>
            <person name="Liu B."/>
            <person name="Li B."/>
            <person name="Liu B."/>
            <person name="Tong C."/>
            <person name="Song C."/>
            <person name="Duran C."/>
            <person name="Peng C."/>
            <person name="Geng C."/>
            <person name="Koh C."/>
            <person name="Lin C."/>
            <person name="Edwards D."/>
            <person name="Mu D."/>
            <person name="Shen D."/>
            <person name="Soumpourou E."/>
            <person name="Li F."/>
            <person name="Fraser F."/>
            <person name="Conant G."/>
            <person name="Lassalle G."/>
            <person name="King G.J."/>
            <person name="Bonnema G."/>
            <person name="Tang H."/>
            <person name="Wang H."/>
            <person name="Belcram H."/>
            <person name="Zhou H."/>
            <person name="Hirakawa H."/>
            <person name="Abe H."/>
            <person name="Guo H."/>
            <person name="Wang H."/>
            <person name="Jin H."/>
            <person name="Parkin I.A."/>
            <person name="Batley J."/>
            <person name="Kim J.S."/>
            <person name="Just J."/>
            <person name="Li J."/>
            <person name="Xu J."/>
            <person name="Deng J."/>
            <person name="Kim J.A."/>
            <person name="Li J."/>
            <person name="Yu J."/>
            <person name="Meng J."/>
            <person name="Wang J."/>
            <person name="Min J."/>
            <person name="Poulain J."/>
            <person name="Wang J."/>
            <person name="Hatakeyama K."/>
            <person name="Wu K."/>
            <person name="Wang L."/>
            <person name="Fang L."/>
            <person name="Trick M."/>
            <person name="Links M.G."/>
            <person name="Zhao M."/>
            <person name="Jin M."/>
            <person name="Ramchiary N."/>
            <person name="Drou N."/>
            <person name="Berkman P.J."/>
            <person name="Cai Q."/>
            <person name="Huang Q."/>
            <person name="Li R."/>
            <person name="Tabata S."/>
            <person name="Cheng S."/>
            <person name="Zhang S."/>
            <person name="Zhang S."/>
            <person name="Huang S."/>
            <person name="Sato S."/>
            <person name="Sun S."/>
            <person name="Kwon S.J."/>
            <person name="Choi S.R."/>
            <person name="Lee T.H."/>
            <person name="Fan W."/>
            <person name="Zhao X."/>
            <person name="Tan X."/>
            <person name="Xu X."/>
            <person name="Wang Y."/>
            <person name="Qiu Y."/>
            <person name="Yin Y."/>
            <person name="Li Y."/>
            <person name="Du Y."/>
            <person name="Liao Y."/>
            <person name="Lim Y."/>
            <person name="Narusaka Y."/>
            <person name="Wang Y."/>
            <person name="Wang Z."/>
            <person name="Li Z."/>
            <person name="Wang Z."/>
            <person name="Xiong Z."/>
            <person name="Zhang Z."/>
        </authorList>
    </citation>
    <scope>NUCLEOTIDE SEQUENCE [LARGE SCALE GENOMIC DNA]</scope>
    <source>
        <strain evidence="2 3">cv. Chiifu-401-42</strain>
    </source>
</reference>
<dbReference type="InParanoid" id="M4DEN2"/>
<evidence type="ECO:0000256" key="1">
    <source>
        <dbReference type="SAM" id="MobiDB-lite"/>
    </source>
</evidence>
<organism evidence="2 3">
    <name type="scientific">Brassica campestris</name>
    <name type="common">Field mustard</name>
    <dbReference type="NCBI Taxonomy" id="3711"/>
    <lineage>
        <taxon>Eukaryota</taxon>
        <taxon>Viridiplantae</taxon>
        <taxon>Streptophyta</taxon>
        <taxon>Embryophyta</taxon>
        <taxon>Tracheophyta</taxon>
        <taxon>Spermatophyta</taxon>
        <taxon>Magnoliopsida</taxon>
        <taxon>eudicotyledons</taxon>
        <taxon>Gunneridae</taxon>
        <taxon>Pentapetalae</taxon>
        <taxon>rosids</taxon>
        <taxon>malvids</taxon>
        <taxon>Brassicales</taxon>
        <taxon>Brassicaceae</taxon>
        <taxon>Brassiceae</taxon>
        <taxon>Brassica</taxon>
    </lineage>
</organism>
<dbReference type="EnsemblPlants" id="Bra014954.1">
    <property type="protein sequence ID" value="Bra014954.1-P"/>
    <property type="gene ID" value="Bra014954"/>
</dbReference>
<dbReference type="AlphaFoldDB" id="M4DEN2"/>
<proteinExistence type="predicted"/>
<dbReference type="HOGENOM" id="CLU_1117077_0_0_1"/>
<dbReference type="Gramene" id="Bra014954.1">
    <property type="protein sequence ID" value="Bra014954.1-P"/>
    <property type="gene ID" value="Bra014954"/>
</dbReference>
<reference evidence="2 3" key="2">
    <citation type="journal article" date="2018" name="Hortic Res">
        <title>Improved Brassica rapa reference genome by single-molecule sequencing and chromosome conformation capture technologies.</title>
        <authorList>
            <person name="Zhang L."/>
            <person name="Cai X."/>
            <person name="Wu J."/>
            <person name="Liu M."/>
            <person name="Grob S."/>
            <person name="Cheng F."/>
            <person name="Liang J."/>
            <person name="Cai C."/>
            <person name="Liu Z."/>
            <person name="Liu B."/>
            <person name="Wang F."/>
            <person name="Li S."/>
            <person name="Liu F."/>
            <person name="Li X."/>
            <person name="Cheng L."/>
            <person name="Yang W."/>
            <person name="Li M.H."/>
            <person name="Grossniklaus U."/>
            <person name="Zheng H."/>
            <person name="Wang X."/>
        </authorList>
    </citation>
    <scope>NUCLEOTIDE SEQUENCE [LARGE SCALE GENOMIC DNA]</scope>
    <source>
        <strain evidence="2 3">cv. Chiifu-401-42</strain>
    </source>
</reference>